<evidence type="ECO:0000256" key="1">
    <source>
        <dbReference type="SAM" id="MobiDB-lite"/>
    </source>
</evidence>
<feature type="region of interest" description="Disordered" evidence="1">
    <location>
        <begin position="1"/>
        <end position="21"/>
    </location>
</feature>
<evidence type="ECO:0000313" key="3">
    <source>
        <dbReference type="Proteomes" id="UP000814176"/>
    </source>
</evidence>
<accession>A0ABQ8K0C9</accession>
<evidence type="ECO:0000313" key="2">
    <source>
        <dbReference type="EMBL" id="KAH9829531.1"/>
    </source>
</evidence>
<protein>
    <recommendedName>
        <fullName evidence="4">F-box domain-containing protein</fullName>
    </recommendedName>
</protein>
<gene>
    <name evidence="2" type="ORF">C8Q71DRAFT_399834</name>
</gene>
<dbReference type="Proteomes" id="UP000814176">
    <property type="component" value="Unassembled WGS sequence"/>
</dbReference>
<evidence type="ECO:0008006" key="4">
    <source>
        <dbReference type="Google" id="ProtNLM"/>
    </source>
</evidence>
<dbReference type="SUPFAM" id="SSF52047">
    <property type="entry name" value="RNI-like"/>
    <property type="match status" value="1"/>
</dbReference>
<name>A0ABQ8K0C9_9APHY</name>
<sequence length="429" mass="48724">MQHIAAHNEGPAAFGIDPGSQIRGTSVPGELCDRIIDAVGYGVREWDFVTCRDSLRACSLVCKAWLPRSRMHLWTTVTLCGRNELQALSRVLTKYSHWGNNVFELNIDIDDAGWQTFPLLLAHKLPRMVQLRLQGRREHNGNLLLRPLHFSALSTFTSCLHWTEWRHCAVPSAPLYKATSVTRFQISDVALPSLSALGYVLISLPSLTTLICEFVSWDNDGSSLPFTPSTTGLLHIHDLSIRDMDFSEELLDGLLTIIDPKALDTLRVFPRSMDQIQNVGRLCDRAGPSLRHLFIGDTSKMSVGASNYPNPFPGLCNNINIKTLRFEAYGRDLRWLSLAVEHFQLPFLTRLIVMSNCPFKLRKLHLSQLDRCVSRIGFNPGEVVFEIYSYQLERLTRMLPEISRMMVKTCSRGALRFQPGPECEWWERL</sequence>
<dbReference type="RefSeq" id="XP_047772987.1">
    <property type="nucleotide sequence ID" value="XM_047918316.1"/>
</dbReference>
<keyword evidence="3" id="KW-1185">Reference proteome</keyword>
<proteinExistence type="predicted"/>
<reference evidence="2 3" key="1">
    <citation type="journal article" date="2021" name="Environ. Microbiol.">
        <title>Gene family expansions and transcriptome signatures uncover fungal adaptations to wood decay.</title>
        <authorList>
            <person name="Hage H."/>
            <person name="Miyauchi S."/>
            <person name="Viragh M."/>
            <person name="Drula E."/>
            <person name="Min B."/>
            <person name="Chaduli D."/>
            <person name="Navarro D."/>
            <person name="Favel A."/>
            <person name="Norest M."/>
            <person name="Lesage-Meessen L."/>
            <person name="Balint B."/>
            <person name="Merenyi Z."/>
            <person name="de Eugenio L."/>
            <person name="Morin E."/>
            <person name="Martinez A.T."/>
            <person name="Baldrian P."/>
            <person name="Stursova M."/>
            <person name="Martinez M.J."/>
            <person name="Novotny C."/>
            <person name="Magnuson J.K."/>
            <person name="Spatafora J.W."/>
            <person name="Maurice S."/>
            <person name="Pangilinan J."/>
            <person name="Andreopoulos W."/>
            <person name="LaButti K."/>
            <person name="Hundley H."/>
            <person name="Na H."/>
            <person name="Kuo A."/>
            <person name="Barry K."/>
            <person name="Lipzen A."/>
            <person name="Henrissat B."/>
            <person name="Riley R."/>
            <person name="Ahrendt S."/>
            <person name="Nagy L.G."/>
            <person name="Grigoriev I.V."/>
            <person name="Martin F."/>
            <person name="Rosso M.N."/>
        </authorList>
    </citation>
    <scope>NUCLEOTIDE SEQUENCE [LARGE SCALE GENOMIC DNA]</scope>
    <source>
        <strain evidence="2 3">CIRM-BRFM 1785</strain>
    </source>
</reference>
<organism evidence="2 3">
    <name type="scientific">Rhodofomes roseus</name>
    <dbReference type="NCBI Taxonomy" id="34475"/>
    <lineage>
        <taxon>Eukaryota</taxon>
        <taxon>Fungi</taxon>
        <taxon>Dikarya</taxon>
        <taxon>Basidiomycota</taxon>
        <taxon>Agaricomycotina</taxon>
        <taxon>Agaricomycetes</taxon>
        <taxon>Polyporales</taxon>
        <taxon>Rhodofomes</taxon>
    </lineage>
</organism>
<comment type="caution">
    <text evidence="2">The sequence shown here is derived from an EMBL/GenBank/DDBJ whole genome shotgun (WGS) entry which is preliminary data.</text>
</comment>
<dbReference type="EMBL" id="JADCUA010000037">
    <property type="protein sequence ID" value="KAH9829531.1"/>
    <property type="molecule type" value="Genomic_DNA"/>
</dbReference>
<dbReference type="GeneID" id="71999048"/>